<evidence type="ECO:0000256" key="1">
    <source>
        <dbReference type="ARBA" id="ARBA00022679"/>
    </source>
</evidence>
<organism evidence="4 5">
    <name type="scientific">Halobaculum saliterrae</name>
    <dbReference type="NCBI Taxonomy" id="2073113"/>
    <lineage>
        <taxon>Archaea</taxon>
        <taxon>Methanobacteriati</taxon>
        <taxon>Methanobacteriota</taxon>
        <taxon>Stenosarchaea group</taxon>
        <taxon>Halobacteria</taxon>
        <taxon>Halobacteriales</taxon>
        <taxon>Haloferacaceae</taxon>
        <taxon>Halobaculum</taxon>
    </lineage>
</organism>
<dbReference type="Gene3D" id="3.90.550.10">
    <property type="entry name" value="Spore Coat Polysaccharide Biosynthesis Protein SpsA, Chain A"/>
    <property type="match status" value="1"/>
</dbReference>
<dbReference type="EMBL" id="WUUS01000001">
    <property type="protein sequence ID" value="MXR39896.1"/>
    <property type="molecule type" value="Genomic_DNA"/>
</dbReference>
<evidence type="ECO:0000259" key="3">
    <source>
        <dbReference type="Pfam" id="PF12804"/>
    </source>
</evidence>
<dbReference type="Proteomes" id="UP000437065">
    <property type="component" value="Unassembled WGS sequence"/>
</dbReference>
<evidence type="ECO:0000313" key="4">
    <source>
        <dbReference type="EMBL" id="MXR39896.1"/>
    </source>
</evidence>
<keyword evidence="1 4" id="KW-0808">Transferase</keyword>
<accession>A0A6B0SQR5</accession>
<dbReference type="SUPFAM" id="SSF53448">
    <property type="entry name" value="Nucleotide-diphospho-sugar transferases"/>
    <property type="match status" value="1"/>
</dbReference>
<dbReference type="PANTHER" id="PTHR43584">
    <property type="entry name" value="NUCLEOTIDYL TRANSFERASE"/>
    <property type="match status" value="1"/>
</dbReference>
<evidence type="ECO:0000256" key="2">
    <source>
        <dbReference type="ARBA" id="ARBA00022695"/>
    </source>
</evidence>
<dbReference type="OrthoDB" id="15372at2157"/>
<keyword evidence="5" id="KW-1185">Reference proteome</keyword>
<dbReference type="Pfam" id="PF12804">
    <property type="entry name" value="NTP_transf_3"/>
    <property type="match status" value="1"/>
</dbReference>
<reference evidence="4 5" key="1">
    <citation type="submission" date="2019-12" db="EMBL/GenBank/DDBJ databases">
        <title>Isolation and characterization of three novel carbon monoxide-oxidizing members of Halobacteria from salione crusts and soils.</title>
        <authorList>
            <person name="Myers M.R."/>
            <person name="King G.M."/>
        </authorList>
    </citation>
    <scope>NUCLEOTIDE SEQUENCE [LARGE SCALE GENOMIC DNA]</scope>
    <source>
        <strain evidence="4 5">WSA2</strain>
    </source>
</reference>
<dbReference type="AlphaFoldDB" id="A0A6B0SQR5"/>
<proteinExistence type="predicted"/>
<dbReference type="InterPro" id="IPR050065">
    <property type="entry name" value="GlmU-like"/>
</dbReference>
<dbReference type="InterPro" id="IPR029044">
    <property type="entry name" value="Nucleotide-diphossugar_trans"/>
</dbReference>
<gene>
    <name evidence="4" type="ORF">GRX01_00775</name>
</gene>
<feature type="domain" description="MobA-like NTP transferase" evidence="3">
    <location>
        <begin position="3"/>
        <end position="131"/>
    </location>
</feature>
<dbReference type="RefSeq" id="WP_159662446.1">
    <property type="nucleotide sequence ID" value="NZ_WUUS01000001.1"/>
</dbReference>
<comment type="caution">
    <text evidence="4">The sequence shown here is derived from an EMBL/GenBank/DDBJ whole genome shotgun (WGS) entry which is preliminary data.</text>
</comment>
<evidence type="ECO:0000313" key="5">
    <source>
        <dbReference type="Proteomes" id="UP000437065"/>
    </source>
</evidence>
<name>A0A6B0SQR5_9EURY</name>
<sequence>MHAVILAAGEGSRMGPHTDDIPKAFMQLGDETLYEYQRDVLVDHVDEVTVVLGYAAENVIGEVTSARTVVVEDWADYENAESLRRGTAAVDDDVLVLNGDVIVAESVVERLVDRHAVSPGRSFVAAIPGKQDGSTAIRCDDRGIVADYGMIRGHRHAGVGIVDRSHLTTVRAYLAANRHEWYPGIYTAVETEMMPISAGRHVEINSPSDKVAALDKLPFDPADGVDLQT</sequence>
<dbReference type="GO" id="GO:0016779">
    <property type="term" value="F:nucleotidyltransferase activity"/>
    <property type="evidence" value="ECO:0007669"/>
    <property type="project" value="UniProtKB-KW"/>
</dbReference>
<protein>
    <submittedName>
        <fullName evidence="4">NTP transferase domain-containing protein</fullName>
    </submittedName>
</protein>
<dbReference type="InterPro" id="IPR025877">
    <property type="entry name" value="MobA-like_NTP_Trfase"/>
</dbReference>
<keyword evidence="2" id="KW-0548">Nucleotidyltransferase</keyword>
<dbReference type="PANTHER" id="PTHR43584:SF8">
    <property type="entry name" value="N-ACETYLMURAMATE ALPHA-1-PHOSPHATE URIDYLYLTRANSFERASE"/>
    <property type="match status" value="1"/>
</dbReference>